<dbReference type="EMBL" id="BPLR01017333">
    <property type="protein sequence ID" value="GIY90618.1"/>
    <property type="molecule type" value="Genomic_DNA"/>
</dbReference>
<keyword evidence="1" id="KW-1133">Transmembrane helix</keyword>
<evidence type="ECO:0000313" key="3">
    <source>
        <dbReference type="Proteomes" id="UP001054945"/>
    </source>
</evidence>
<reference evidence="2 3" key="1">
    <citation type="submission" date="2021-06" db="EMBL/GenBank/DDBJ databases">
        <title>Caerostris extrusa draft genome.</title>
        <authorList>
            <person name="Kono N."/>
            <person name="Arakawa K."/>
        </authorList>
    </citation>
    <scope>NUCLEOTIDE SEQUENCE [LARGE SCALE GENOMIC DNA]</scope>
</reference>
<organism evidence="2 3">
    <name type="scientific">Caerostris extrusa</name>
    <name type="common">Bark spider</name>
    <name type="synonym">Caerostris bankana</name>
    <dbReference type="NCBI Taxonomy" id="172846"/>
    <lineage>
        <taxon>Eukaryota</taxon>
        <taxon>Metazoa</taxon>
        <taxon>Ecdysozoa</taxon>
        <taxon>Arthropoda</taxon>
        <taxon>Chelicerata</taxon>
        <taxon>Arachnida</taxon>
        <taxon>Araneae</taxon>
        <taxon>Araneomorphae</taxon>
        <taxon>Entelegynae</taxon>
        <taxon>Araneoidea</taxon>
        <taxon>Araneidae</taxon>
        <taxon>Caerostris</taxon>
    </lineage>
</organism>
<accession>A0AAV4X9X0</accession>
<dbReference type="Proteomes" id="UP001054945">
    <property type="component" value="Unassembled WGS sequence"/>
</dbReference>
<feature type="transmembrane region" description="Helical" evidence="1">
    <location>
        <begin position="140"/>
        <end position="165"/>
    </location>
</feature>
<gene>
    <name evidence="2" type="primary">AVEN_111429_1</name>
    <name evidence="2" type="ORF">CEXT_64781</name>
</gene>
<protein>
    <submittedName>
        <fullName evidence="2">Uncharacterized protein</fullName>
    </submittedName>
</protein>
<feature type="transmembrane region" description="Helical" evidence="1">
    <location>
        <begin position="115"/>
        <end position="134"/>
    </location>
</feature>
<evidence type="ECO:0000313" key="2">
    <source>
        <dbReference type="EMBL" id="GIY90618.1"/>
    </source>
</evidence>
<keyword evidence="1" id="KW-0472">Membrane</keyword>
<evidence type="ECO:0000256" key="1">
    <source>
        <dbReference type="SAM" id="Phobius"/>
    </source>
</evidence>
<name>A0AAV4X9X0_CAEEX</name>
<sequence>MGAESKCLLSNVFEYGDYSSNEEGDSDHQSTYTEVITSTGSANELLNRQLKRNFHRFSTLRHATKLIGRREEEDSDHQSTYTKVITSTGSANELLNRQLKRNFHRFSTLRHATKLIGRRFTSTTASVGLSLYSFELEGDLYLNFFVSAGAEVAAAAVVIVVIGWCGRRCSFCLSSALGGALTLYPLPLYRQEAHPAYPCSWWRNLAYLPHLWFCPCGRVSYYPSWCAPSECG</sequence>
<keyword evidence="3" id="KW-1185">Reference proteome</keyword>
<dbReference type="AlphaFoldDB" id="A0AAV4X9X0"/>
<comment type="caution">
    <text evidence="2">The sequence shown here is derived from an EMBL/GenBank/DDBJ whole genome shotgun (WGS) entry which is preliminary data.</text>
</comment>
<keyword evidence="1" id="KW-0812">Transmembrane</keyword>
<proteinExistence type="predicted"/>